<keyword evidence="2" id="KW-1185">Reference proteome</keyword>
<dbReference type="Proteomes" id="UP001232156">
    <property type="component" value="Unassembled WGS sequence"/>
</dbReference>
<proteinExistence type="predicted"/>
<evidence type="ECO:0008006" key="3">
    <source>
        <dbReference type="Google" id="ProtNLM"/>
    </source>
</evidence>
<dbReference type="RefSeq" id="WP_165279605.1">
    <property type="nucleotide sequence ID" value="NZ_JAUZQE010000004.1"/>
</dbReference>
<comment type="caution">
    <text evidence="1">The sequence shown here is derived from an EMBL/GenBank/DDBJ whole genome shotgun (WGS) entry which is preliminary data.</text>
</comment>
<evidence type="ECO:0000313" key="1">
    <source>
        <dbReference type="EMBL" id="MDR4124960.1"/>
    </source>
</evidence>
<organism evidence="1 2">
    <name type="scientific">Yanghanlia caeni</name>
    <dbReference type="NCBI Taxonomy" id="3064283"/>
    <lineage>
        <taxon>Bacteria</taxon>
        <taxon>Pseudomonadati</taxon>
        <taxon>Pseudomonadota</taxon>
        <taxon>Betaproteobacteria</taxon>
        <taxon>Burkholderiales</taxon>
        <taxon>Alcaligenaceae</taxon>
        <taxon>Yanghanlia</taxon>
    </lineage>
</organism>
<gene>
    <name evidence="1" type="ORF">Q8947_03040</name>
</gene>
<accession>A0ABU1D3F2</accession>
<sequence>MPISTLRRYGAPLFVAVLLAGCASSDSDTYSGGTGAGVARASTECQNNPDRCIYKGRYEKGERAYAEAEAKRLNQAQIDRLRRLAAK</sequence>
<name>A0ABU1D3F2_9BURK</name>
<reference evidence="1 2" key="1">
    <citation type="submission" date="2023-08" db="EMBL/GenBank/DDBJ databases">
        <title>Alcaligenaceae gen. nov., a novel taxon isolated from the sludge of Yixing Pesticide Factory.</title>
        <authorList>
            <person name="Ruan L."/>
        </authorList>
    </citation>
    <scope>NUCLEOTIDE SEQUENCE [LARGE SCALE GENOMIC DNA]</scope>
    <source>
        <strain evidence="1 2">LG-2</strain>
    </source>
</reference>
<dbReference type="EMBL" id="JAUZQE010000004">
    <property type="protein sequence ID" value="MDR4124960.1"/>
    <property type="molecule type" value="Genomic_DNA"/>
</dbReference>
<dbReference type="PROSITE" id="PS51257">
    <property type="entry name" value="PROKAR_LIPOPROTEIN"/>
    <property type="match status" value="1"/>
</dbReference>
<evidence type="ECO:0000313" key="2">
    <source>
        <dbReference type="Proteomes" id="UP001232156"/>
    </source>
</evidence>
<protein>
    <recommendedName>
        <fullName evidence="3">DUF4398 domain-containing protein</fullName>
    </recommendedName>
</protein>